<organism evidence="8 9">
    <name type="scientific">Pseudonocardia endophytica</name>
    <dbReference type="NCBI Taxonomy" id="401976"/>
    <lineage>
        <taxon>Bacteria</taxon>
        <taxon>Bacillati</taxon>
        <taxon>Actinomycetota</taxon>
        <taxon>Actinomycetes</taxon>
        <taxon>Pseudonocardiales</taxon>
        <taxon>Pseudonocardiaceae</taxon>
        <taxon>Pseudonocardia</taxon>
    </lineage>
</organism>
<dbReference type="OrthoDB" id="106589at2"/>
<feature type="transmembrane region" description="Helical" evidence="6">
    <location>
        <begin position="115"/>
        <end position="133"/>
    </location>
</feature>
<name>A0A4R1HN20_PSEEN</name>
<dbReference type="Gene3D" id="1.20.1250.20">
    <property type="entry name" value="MFS general substrate transporter like domains"/>
    <property type="match status" value="1"/>
</dbReference>
<dbReference type="SUPFAM" id="SSF103473">
    <property type="entry name" value="MFS general substrate transporter"/>
    <property type="match status" value="1"/>
</dbReference>
<evidence type="ECO:0000256" key="1">
    <source>
        <dbReference type="ARBA" id="ARBA00004651"/>
    </source>
</evidence>
<evidence type="ECO:0000256" key="2">
    <source>
        <dbReference type="ARBA" id="ARBA00022475"/>
    </source>
</evidence>
<gene>
    <name evidence="8" type="ORF">EV378_6577</name>
</gene>
<dbReference type="InterPro" id="IPR011701">
    <property type="entry name" value="MFS"/>
</dbReference>
<comment type="caution">
    <text evidence="8">The sequence shown here is derived from an EMBL/GenBank/DDBJ whole genome shotgun (WGS) entry which is preliminary data.</text>
</comment>
<dbReference type="RefSeq" id="WP_132431527.1">
    <property type="nucleotide sequence ID" value="NZ_SMFZ01000002.1"/>
</dbReference>
<evidence type="ECO:0000256" key="4">
    <source>
        <dbReference type="ARBA" id="ARBA00022989"/>
    </source>
</evidence>
<evidence type="ECO:0000259" key="7">
    <source>
        <dbReference type="PROSITE" id="PS50850"/>
    </source>
</evidence>
<dbReference type="AlphaFoldDB" id="A0A4R1HN20"/>
<feature type="transmembrane region" description="Helical" evidence="6">
    <location>
        <begin position="309"/>
        <end position="330"/>
    </location>
</feature>
<dbReference type="PANTHER" id="PTHR43124">
    <property type="entry name" value="PURINE EFFLUX PUMP PBUE"/>
    <property type="match status" value="1"/>
</dbReference>
<evidence type="ECO:0000256" key="5">
    <source>
        <dbReference type="ARBA" id="ARBA00023136"/>
    </source>
</evidence>
<reference evidence="8 9" key="1">
    <citation type="submission" date="2019-03" db="EMBL/GenBank/DDBJ databases">
        <title>Sequencing the genomes of 1000 actinobacteria strains.</title>
        <authorList>
            <person name="Klenk H.-P."/>
        </authorList>
    </citation>
    <scope>NUCLEOTIDE SEQUENCE [LARGE SCALE GENOMIC DNA]</scope>
    <source>
        <strain evidence="8 9">DSM 44969</strain>
    </source>
</reference>
<proteinExistence type="predicted"/>
<dbReference type="EMBL" id="SMFZ01000002">
    <property type="protein sequence ID" value="TCK22571.1"/>
    <property type="molecule type" value="Genomic_DNA"/>
</dbReference>
<keyword evidence="4 6" id="KW-1133">Transmembrane helix</keyword>
<feature type="transmembrane region" description="Helical" evidence="6">
    <location>
        <begin position="89"/>
        <end position="109"/>
    </location>
</feature>
<feature type="transmembrane region" description="Helical" evidence="6">
    <location>
        <begin position="172"/>
        <end position="193"/>
    </location>
</feature>
<keyword evidence="5 6" id="KW-0472">Membrane</keyword>
<sequence>MISPTEGRPDDAGVPDGVRRLRLLQLASLVSTCDRFAIAPLLVPIAADLGVPLATAAAVAGGYFLAYGLMQVVWGVVSDRLGRVRVMRLALVGAVLGGCASALAPTVAVLVVGRVVTGACFAALIPASLVYVGDTWPERVRQRPLSDVLAASALGTAVATAGAGLLADLVGWRWVFAVTALAGAGMVAALRWLPEPGRTSDAAPAGLLAPLRVVLGTGWAWVILVLAFVEGIVVLAVLTYLAPAMQSLGSTAAVAGLVSGAFGVAALLFSRLVRRLVGRIRPAGLAAIGGGFLIAAWAAPSVAVHPVTVLAAGAGLGGAWAFLHSTLQAWATQVTPQARATAVALFATVLFLGSSAGTALAAPLADAGGFRTLFAAALAVSVPLVAAAVWARRRYGAQDV</sequence>
<dbReference type="Proteomes" id="UP000295560">
    <property type="component" value="Unassembled WGS sequence"/>
</dbReference>
<comment type="subcellular location">
    <subcellularLocation>
        <location evidence="1">Cell membrane</location>
        <topology evidence="1">Multi-pass membrane protein</topology>
    </subcellularLocation>
</comment>
<feature type="transmembrane region" description="Helical" evidence="6">
    <location>
        <begin position="282"/>
        <end position="303"/>
    </location>
</feature>
<evidence type="ECO:0000313" key="8">
    <source>
        <dbReference type="EMBL" id="TCK22571.1"/>
    </source>
</evidence>
<dbReference type="Pfam" id="PF07690">
    <property type="entry name" value="MFS_1"/>
    <property type="match status" value="1"/>
</dbReference>
<feature type="domain" description="Major facilitator superfamily (MFS) profile" evidence="7">
    <location>
        <begin position="20"/>
        <end position="395"/>
    </location>
</feature>
<evidence type="ECO:0000256" key="3">
    <source>
        <dbReference type="ARBA" id="ARBA00022692"/>
    </source>
</evidence>
<dbReference type="GO" id="GO:0005886">
    <property type="term" value="C:plasma membrane"/>
    <property type="evidence" value="ECO:0007669"/>
    <property type="project" value="UniProtKB-SubCell"/>
</dbReference>
<feature type="transmembrane region" description="Helical" evidence="6">
    <location>
        <begin position="213"/>
        <end position="242"/>
    </location>
</feature>
<dbReference type="GO" id="GO:0022857">
    <property type="term" value="F:transmembrane transporter activity"/>
    <property type="evidence" value="ECO:0007669"/>
    <property type="project" value="InterPro"/>
</dbReference>
<feature type="transmembrane region" description="Helical" evidence="6">
    <location>
        <begin position="53"/>
        <end position="77"/>
    </location>
</feature>
<dbReference type="PROSITE" id="PS50850">
    <property type="entry name" value="MFS"/>
    <property type="match status" value="1"/>
</dbReference>
<dbReference type="PANTHER" id="PTHR43124:SF3">
    <property type="entry name" value="CHLORAMPHENICOL EFFLUX PUMP RV0191"/>
    <property type="match status" value="1"/>
</dbReference>
<evidence type="ECO:0000313" key="9">
    <source>
        <dbReference type="Proteomes" id="UP000295560"/>
    </source>
</evidence>
<evidence type="ECO:0000256" key="6">
    <source>
        <dbReference type="SAM" id="Phobius"/>
    </source>
</evidence>
<feature type="transmembrane region" description="Helical" evidence="6">
    <location>
        <begin position="248"/>
        <end position="270"/>
    </location>
</feature>
<dbReference type="InterPro" id="IPR020846">
    <property type="entry name" value="MFS_dom"/>
</dbReference>
<feature type="transmembrane region" description="Helical" evidence="6">
    <location>
        <begin position="145"/>
        <end position="166"/>
    </location>
</feature>
<keyword evidence="2" id="KW-1003">Cell membrane</keyword>
<feature type="transmembrane region" description="Helical" evidence="6">
    <location>
        <begin position="370"/>
        <end position="391"/>
    </location>
</feature>
<protein>
    <submittedName>
        <fullName evidence="8">Putative MFS family arabinose efflux permease</fullName>
    </submittedName>
</protein>
<dbReference type="InterPro" id="IPR036259">
    <property type="entry name" value="MFS_trans_sf"/>
</dbReference>
<dbReference type="InterPro" id="IPR050189">
    <property type="entry name" value="MFS_Efflux_Transporters"/>
</dbReference>
<feature type="transmembrane region" description="Helical" evidence="6">
    <location>
        <begin position="342"/>
        <end position="364"/>
    </location>
</feature>
<keyword evidence="9" id="KW-1185">Reference proteome</keyword>
<keyword evidence="3 6" id="KW-0812">Transmembrane</keyword>
<accession>A0A4R1HN20</accession>